<evidence type="ECO:0000313" key="6">
    <source>
        <dbReference type="EMBL" id="MEY7999064.1"/>
    </source>
</evidence>
<comment type="caution">
    <text evidence="6">The sequence shown here is derived from an EMBL/GenBank/DDBJ whole genome shotgun (WGS) entry which is preliminary data.</text>
</comment>
<name>A0ABV4BJU1_9CLOT</name>
<evidence type="ECO:0000256" key="4">
    <source>
        <dbReference type="SAM" id="MobiDB-lite"/>
    </source>
</evidence>
<feature type="compositionally biased region" description="Acidic residues" evidence="4">
    <location>
        <begin position="143"/>
        <end position="153"/>
    </location>
</feature>
<dbReference type="CDD" id="cd07045">
    <property type="entry name" value="BMC_CcmK_like"/>
    <property type="match status" value="1"/>
</dbReference>
<dbReference type="RefSeq" id="WP_369702928.1">
    <property type="nucleotide sequence ID" value="NZ_JBGEWD010000001.1"/>
</dbReference>
<dbReference type="InterPro" id="IPR000249">
    <property type="entry name" value="BMC_dom"/>
</dbReference>
<feature type="compositionally biased region" description="Basic and acidic residues" evidence="4">
    <location>
        <begin position="115"/>
        <end position="142"/>
    </location>
</feature>
<keyword evidence="2" id="KW-1283">Bacterial microcompartment</keyword>
<sequence>MNGEALGVIETIGMAAAIEAADSCVKSANVTLIGYELTRGSGLVTIKIEGNVGAVKAAISAAKVSAGRVNKVYATLIIPRPAKDLDNIIESKETVGLEKTDDKVKDESIVSHEKLEYNEKLADSENKDSDLEEPELKEKNRDEQEETNSDEEIEKDKSFDAVEETVPEKKHVIKVEDMDPSEENTEDNKEVCNICHDPQCPRRKGQPRNLCIHYKKAWEGDRE</sequence>
<dbReference type="SMART" id="SM00877">
    <property type="entry name" value="BMC"/>
    <property type="match status" value="1"/>
</dbReference>
<accession>A0ABV4BJU1</accession>
<dbReference type="Pfam" id="PF00936">
    <property type="entry name" value="BMC"/>
    <property type="match status" value="1"/>
</dbReference>
<dbReference type="EMBL" id="JBGEWD010000001">
    <property type="protein sequence ID" value="MEY7999064.1"/>
    <property type="molecule type" value="Genomic_DNA"/>
</dbReference>
<dbReference type="Proteomes" id="UP001564657">
    <property type="component" value="Unassembled WGS sequence"/>
</dbReference>
<feature type="domain" description="BMC" evidence="5">
    <location>
        <begin position="5"/>
        <end position="90"/>
    </location>
</feature>
<dbReference type="PANTHER" id="PTHR33941">
    <property type="entry name" value="PROPANEDIOL UTILIZATION PROTEIN PDUA"/>
    <property type="match status" value="1"/>
</dbReference>
<feature type="region of interest" description="Disordered" evidence="4">
    <location>
        <begin position="115"/>
        <end position="189"/>
    </location>
</feature>
<keyword evidence="7" id="KW-1185">Reference proteome</keyword>
<protein>
    <submittedName>
        <fullName evidence="6">BMC domain-containing protein</fullName>
    </submittedName>
</protein>
<evidence type="ECO:0000256" key="1">
    <source>
        <dbReference type="ARBA" id="ARBA00024322"/>
    </source>
</evidence>
<dbReference type="Gene3D" id="3.30.70.1710">
    <property type="match status" value="1"/>
</dbReference>
<dbReference type="PROSITE" id="PS51930">
    <property type="entry name" value="BMC_2"/>
    <property type="match status" value="1"/>
</dbReference>
<feature type="compositionally biased region" description="Basic and acidic residues" evidence="4">
    <location>
        <begin position="154"/>
        <end position="177"/>
    </location>
</feature>
<gene>
    <name evidence="6" type="ORF">AB8U03_02420</name>
</gene>
<dbReference type="PANTHER" id="PTHR33941:SF11">
    <property type="entry name" value="BACTERIAL MICROCOMPARTMENT SHELL PROTEIN PDUJ"/>
    <property type="match status" value="1"/>
</dbReference>
<comment type="subcellular location">
    <subcellularLocation>
        <location evidence="1">Bacterial microcompartment</location>
    </subcellularLocation>
</comment>
<dbReference type="InterPro" id="IPR037233">
    <property type="entry name" value="CcmK-like_sf"/>
</dbReference>
<dbReference type="SUPFAM" id="SSF143414">
    <property type="entry name" value="CcmK-like"/>
    <property type="match status" value="1"/>
</dbReference>
<dbReference type="InterPro" id="IPR050575">
    <property type="entry name" value="BMC_shell"/>
</dbReference>
<proteinExistence type="inferred from homology"/>
<organism evidence="6 7">
    <name type="scientific">Clostridium moutaii</name>
    <dbReference type="NCBI Taxonomy" id="3240932"/>
    <lineage>
        <taxon>Bacteria</taxon>
        <taxon>Bacillati</taxon>
        <taxon>Bacillota</taxon>
        <taxon>Clostridia</taxon>
        <taxon>Eubacteriales</taxon>
        <taxon>Clostridiaceae</taxon>
        <taxon>Clostridium</taxon>
    </lineage>
</organism>
<reference evidence="6 7" key="1">
    <citation type="submission" date="2024-08" db="EMBL/GenBank/DDBJ databases">
        <title>Clostridium lapicellarii sp. nov., and Clostridium renhuaiense sp. nov., two species isolated from the mud in a fermentation cellar used for producing sauce-flavour Chinese liquors.</title>
        <authorList>
            <person name="Yang F."/>
            <person name="Wang H."/>
            <person name="Chen L.Q."/>
            <person name="Zhou N."/>
            <person name="Lu J.J."/>
            <person name="Pu X.X."/>
            <person name="Wan B."/>
            <person name="Wang L."/>
            <person name="Liu S.J."/>
        </authorList>
    </citation>
    <scope>NUCLEOTIDE SEQUENCE [LARGE SCALE GENOMIC DNA]</scope>
    <source>
        <strain evidence="6 7">MT-5</strain>
    </source>
</reference>
<dbReference type="InterPro" id="IPR044872">
    <property type="entry name" value="CcmK/CsoS1_BMC"/>
</dbReference>
<evidence type="ECO:0000256" key="2">
    <source>
        <dbReference type="ARBA" id="ARBA00024446"/>
    </source>
</evidence>
<comment type="similarity">
    <text evidence="3">Belongs to the bacterial microcompartments protein family.</text>
</comment>
<evidence type="ECO:0000259" key="5">
    <source>
        <dbReference type="PROSITE" id="PS51930"/>
    </source>
</evidence>
<evidence type="ECO:0000256" key="3">
    <source>
        <dbReference type="PROSITE-ProRule" id="PRU01278"/>
    </source>
</evidence>
<evidence type="ECO:0000313" key="7">
    <source>
        <dbReference type="Proteomes" id="UP001564657"/>
    </source>
</evidence>